<sequence>MGRTSPSVWCDCVLVTDLAECGVIVLVTDLAECGFARPRFEPRPPRLQITKDCEPTTPLLDHRCGSYMWSPSFQPEKVYIQQVMNHKGKRLMEQAAKNLDLIVINCLVYCKSSISDQEATGADFKEPGMRVNGSNQRLAIFCYAGVPKHFLHIFQTAKKMYRLRHTLRFGWKVYR</sequence>
<evidence type="ECO:0000313" key="1">
    <source>
        <dbReference type="EMBL" id="CAD7203324.1"/>
    </source>
</evidence>
<proteinExistence type="predicted"/>
<dbReference type="AlphaFoldDB" id="A0A7R8VTN3"/>
<protein>
    <submittedName>
        <fullName evidence="1">Uncharacterized protein</fullName>
    </submittedName>
</protein>
<accession>A0A7R8VTN3</accession>
<gene>
    <name evidence="1" type="ORF">TDIB3V08_LOCUS9497</name>
</gene>
<name>A0A7R8VTN3_TIMDO</name>
<organism evidence="1">
    <name type="scientific">Timema douglasi</name>
    <name type="common">Walking stick</name>
    <dbReference type="NCBI Taxonomy" id="61478"/>
    <lineage>
        <taxon>Eukaryota</taxon>
        <taxon>Metazoa</taxon>
        <taxon>Ecdysozoa</taxon>
        <taxon>Arthropoda</taxon>
        <taxon>Hexapoda</taxon>
        <taxon>Insecta</taxon>
        <taxon>Pterygota</taxon>
        <taxon>Neoptera</taxon>
        <taxon>Polyneoptera</taxon>
        <taxon>Phasmatodea</taxon>
        <taxon>Timematodea</taxon>
        <taxon>Timematoidea</taxon>
        <taxon>Timematidae</taxon>
        <taxon>Timema</taxon>
    </lineage>
</organism>
<dbReference type="EMBL" id="OA570478">
    <property type="protein sequence ID" value="CAD7203324.1"/>
    <property type="molecule type" value="Genomic_DNA"/>
</dbReference>
<reference evidence="1" key="1">
    <citation type="submission" date="2020-11" db="EMBL/GenBank/DDBJ databases">
        <authorList>
            <person name="Tran Van P."/>
        </authorList>
    </citation>
    <scope>NUCLEOTIDE SEQUENCE</scope>
</reference>